<gene>
    <name evidence="2" type="ORF">ENH88_08355</name>
</gene>
<keyword evidence="1" id="KW-1133">Transmembrane helix</keyword>
<dbReference type="AlphaFoldDB" id="A0A7V1CY24"/>
<proteinExistence type="predicted"/>
<dbReference type="RefSeq" id="WP_304181563.1">
    <property type="nucleotide sequence ID" value="NZ_DRGM01000086.1"/>
</dbReference>
<reference evidence="2" key="1">
    <citation type="journal article" date="2020" name="mSystems">
        <title>Genome- and Community-Level Interaction Insights into Carbon Utilization and Element Cycling Functions of Hydrothermarchaeota in Hydrothermal Sediment.</title>
        <authorList>
            <person name="Zhou Z."/>
            <person name="Liu Y."/>
            <person name="Xu W."/>
            <person name="Pan J."/>
            <person name="Luo Z.H."/>
            <person name="Li M."/>
        </authorList>
    </citation>
    <scope>NUCLEOTIDE SEQUENCE [LARGE SCALE GENOMIC DNA]</scope>
    <source>
        <strain evidence="2">HyVt-346</strain>
    </source>
</reference>
<organism evidence="2">
    <name type="scientific">Pseudoalteromonas prydzensis</name>
    <dbReference type="NCBI Taxonomy" id="182141"/>
    <lineage>
        <taxon>Bacteria</taxon>
        <taxon>Pseudomonadati</taxon>
        <taxon>Pseudomonadota</taxon>
        <taxon>Gammaproteobacteria</taxon>
        <taxon>Alteromonadales</taxon>
        <taxon>Pseudoalteromonadaceae</taxon>
        <taxon>Pseudoalteromonas</taxon>
    </lineage>
</organism>
<protein>
    <submittedName>
        <fullName evidence="2">Uncharacterized protein</fullName>
    </submittedName>
</protein>
<keyword evidence="1" id="KW-0472">Membrane</keyword>
<evidence type="ECO:0000313" key="2">
    <source>
        <dbReference type="EMBL" id="HEA16443.1"/>
    </source>
</evidence>
<name>A0A7V1CY24_9GAMM</name>
<keyword evidence="1" id="KW-0812">Transmembrane</keyword>
<accession>A0A7V1CY24</accession>
<sequence>MSIITKIALCSVAIAMTMACLGFVMGGSTILSAIGTSIVLSIPILLPLIVLWFMDIKCKKPIEALFYWLVLGSFVAPVMLHLGWNYMMLADIMQKGSLGAGQGYWLLINLFGGFKALIVGAAIGAISHLVFSAFCNDKS</sequence>
<feature type="transmembrane region" description="Helical" evidence="1">
    <location>
        <begin position="65"/>
        <end position="84"/>
    </location>
</feature>
<dbReference type="EMBL" id="DRGM01000086">
    <property type="protein sequence ID" value="HEA16443.1"/>
    <property type="molecule type" value="Genomic_DNA"/>
</dbReference>
<dbReference type="PROSITE" id="PS51257">
    <property type="entry name" value="PROKAR_LIPOPROTEIN"/>
    <property type="match status" value="1"/>
</dbReference>
<dbReference type="Proteomes" id="UP000886188">
    <property type="component" value="Unassembled WGS sequence"/>
</dbReference>
<comment type="caution">
    <text evidence="2">The sequence shown here is derived from an EMBL/GenBank/DDBJ whole genome shotgun (WGS) entry which is preliminary data.</text>
</comment>
<feature type="transmembrane region" description="Helical" evidence="1">
    <location>
        <begin position="104"/>
        <end position="131"/>
    </location>
</feature>
<evidence type="ECO:0000256" key="1">
    <source>
        <dbReference type="SAM" id="Phobius"/>
    </source>
</evidence>
<feature type="transmembrane region" description="Helical" evidence="1">
    <location>
        <begin position="30"/>
        <end position="53"/>
    </location>
</feature>
<feature type="transmembrane region" description="Helical" evidence="1">
    <location>
        <begin position="7"/>
        <end position="24"/>
    </location>
</feature>